<evidence type="ECO:0008006" key="3">
    <source>
        <dbReference type="Google" id="ProtNLM"/>
    </source>
</evidence>
<comment type="caution">
    <text evidence="1">The sequence shown here is derived from an EMBL/GenBank/DDBJ whole genome shotgun (WGS) entry which is preliminary data.</text>
</comment>
<sequence length="116" mass="12682">MAKLLVLIVSGPNDPAKVKAGLGFSIVSQQSGQVDDVKICFFADGVEVLAPGAIQPFESLIHKVQELGIFTMACQLHAEQKHLDDVIRKEQPTIDLHYVGEDLVKALTEGYQFVSF</sequence>
<dbReference type="Gene3D" id="3.40.1260.10">
    <property type="entry name" value="DsrEFH-like"/>
    <property type="match status" value="1"/>
</dbReference>
<evidence type="ECO:0000313" key="2">
    <source>
        <dbReference type="Proteomes" id="UP000242705"/>
    </source>
</evidence>
<dbReference type="SUPFAM" id="SSF75169">
    <property type="entry name" value="DsrEFH-like"/>
    <property type="match status" value="1"/>
</dbReference>
<dbReference type="Proteomes" id="UP000242705">
    <property type="component" value="Unassembled WGS sequence"/>
</dbReference>
<reference evidence="1 2" key="1">
    <citation type="journal article" date="2014" name="BMC Genomics">
        <title>Comparison of environmental and isolate Sulfobacillus genomes reveals diverse carbon, sulfur, nitrogen, and hydrogen metabolisms.</title>
        <authorList>
            <person name="Justice N.B."/>
            <person name="Norman A."/>
            <person name="Brown C.T."/>
            <person name="Singh A."/>
            <person name="Thomas B.C."/>
            <person name="Banfield J.F."/>
        </authorList>
    </citation>
    <scope>NUCLEOTIDE SEQUENCE [LARGE SCALE GENOMIC DNA]</scope>
    <source>
        <strain evidence="1">AMDSBA5</strain>
    </source>
</reference>
<dbReference type="InterPro" id="IPR027396">
    <property type="entry name" value="DsrEFH-like"/>
</dbReference>
<accession>A0A2T2X243</accession>
<organism evidence="1 2">
    <name type="scientific">Sulfobacillus thermosulfidooxidans</name>
    <dbReference type="NCBI Taxonomy" id="28034"/>
    <lineage>
        <taxon>Bacteria</taxon>
        <taxon>Bacillati</taxon>
        <taxon>Bacillota</taxon>
        <taxon>Clostridia</taxon>
        <taxon>Eubacteriales</taxon>
        <taxon>Clostridiales Family XVII. Incertae Sedis</taxon>
        <taxon>Sulfobacillus</taxon>
    </lineage>
</organism>
<name>A0A2T2X243_SULTH</name>
<evidence type="ECO:0000313" key="1">
    <source>
        <dbReference type="EMBL" id="PSR28542.1"/>
    </source>
</evidence>
<dbReference type="EMBL" id="PXYX01000006">
    <property type="protein sequence ID" value="PSR28542.1"/>
    <property type="molecule type" value="Genomic_DNA"/>
</dbReference>
<protein>
    <recommendedName>
        <fullName evidence="3">Sulfur reduction protein DsrE</fullName>
    </recommendedName>
</protein>
<dbReference type="AlphaFoldDB" id="A0A2T2X243"/>
<proteinExistence type="predicted"/>
<gene>
    <name evidence="1" type="ORF">C7B47_05120</name>
</gene>